<sequence>MALAGTGMALAVQTGMALASPTGIAVACLLRKNPHNHGLFRCFRSVAYPFTLNPGF</sequence>
<organism evidence="1">
    <name type="scientific">mine drainage metagenome</name>
    <dbReference type="NCBI Taxonomy" id="410659"/>
    <lineage>
        <taxon>unclassified sequences</taxon>
        <taxon>metagenomes</taxon>
        <taxon>ecological metagenomes</taxon>
    </lineage>
</organism>
<accession>E6PJC1</accession>
<name>E6PJC1_9ZZZZ</name>
<evidence type="ECO:0000313" key="1">
    <source>
        <dbReference type="EMBL" id="CBH76563.1"/>
    </source>
</evidence>
<gene>
    <name evidence="1" type="ORF">CARN1_2428</name>
</gene>
<proteinExistence type="predicted"/>
<dbReference type="AlphaFoldDB" id="E6PJC1"/>
<protein>
    <submittedName>
        <fullName evidence="1">Uncharacterized protein</fullName>
    </submittedName>
</protein>
<reference evidence="1" key="1">
    <citation type="submission" date="2009-10" db="EMBL/GenBank/DDBJ databases">
        <title>Diversity of trophic interactions inside an arsenic-rich microbial ecosystem.</title>
        <authorList>
            <person name="Bertin P.N."/>
            <person name="Heinrich-Salmeron A."/>
            <person name="Pelletier E."/>
            <person name="Goulhen-Chollet F."/>
            <person name="Arsene-Ploetze F."/>
            <person name="Gallien S."/>
            <person name="Calteau A."/>
            <person name="Vallenet D."/>
            <person name="Casiot C."/>
            <person name="Chane-Woon-Ming B."/>
            <person name="Giloteaux L."/>
            <person name="Barakat M."/>
            <person name="Bonnefoy V."/>
            <person name="Bruneel O."/>
            <person name="Chandler M."/>
            <person name="Cleiss J."/>
            <person name="Duran R."/>
            <person name="Elbaz-Poulichet F."/>
            <person name="Fonknechten N."/>
            <person name="Lauga B."/>
            <person name="Mornico D."/>
            <person name="Ortet P."/>
            <person name="Schaeffer C."/>
            <person name="Siguier P."/>
            <person name="Alexander Thil Smith A."/>
            <person name="Van Dorsselaer A."/>
            <person name="Weissenbach J."/>
            <person name="Medigue C."/>
            <person name="Le Paslier D."/>
        </authorList>
    </citation>
    <scope>NUCLEOTIDE SEQUENCE</scope>
</reference>
<comment type="caution">
    <text evidence="1">The sequence shown here is derived from an EMBL/GenBank/DDBJ whole genome shotgun (WGS) entry which is preliminary data.</text>
</comment>
<dbReference type="EMBL" id="CABL01000020">
    <property type="protein sequence ID" value="CBH76563.1"/>
    <property type="molecule type" value="Genomic_DNA"/>
</dbReference>